<dbReference type="PANTHER" id="PTHR30026">
    <property type="entry name" value="OUTER MEMBRANE PROTEIN TOLC"/>
    <property type="match status" value="1"/>
</dbReference>
<dbReference type="Proteomes" id="UP001597560">
    <property type="component" value="Unassembled WGS sequence"/>
</dbReference>
<dbReference type="InterPro" id="IPR051906">
    <property type="entry name" value="TolC-like"/>
</dbReference>
<reference evidence="10" key="1">
    <citation type="journal article" date="2019" name="Int. J. Syst. Evol. Microbiol.">
        <title>The Global Catalogue of Microorganisms (GCM) 10K type strain sequencing project: providing services to taxonomists for standard genome sequencing and annotation.</title>
        <authorList>
            <consortium name="The Broad Institute Genomics Platform"/>
            <consortium name="The Broad Institute Genome Sequencing Center for Infectious Disease"/>
            <person name="Wu L."/>
            <person name="Ma J."/>
        </authorList>
    </citation>
    <scope>NUCLEOTIDE SEQUENCE [LARGE SCALE GENOMIC DNA]</scope>
    <source>
        <strain evidence="10">KCTC 23098</strain>
    </source>
</reference>
<feature type="signal peptide" evidence="8">
    <location>
        <begin position="1"/>
        <end position="21"/>
    </location>
</feature>
<dbReference type="Pfam" id="PF02321">
    <property type="entry name" value="OEP"/>
    <property type="match status" value="2"/>
</dbReference>
<comment type="subcellular location">
    <subcellularLocation>
        <location evidence="1">Cell outer membrane</location>
    </subcellularLocation>
</comment>
<evidence type="ECO:0000256" key="2">
    <source>
        <dbReference type="ARBA" id="ARBA00007613"/>
    </source>
</evidence>
<comment type="similarity">
    <text evidence="2">Belongs to the outer membrane factor (OMF) (TC 1.B.17) family.</text>
</comment>
<dbReference type="InterPro" id="IPR003423">
    <property type="entry name" value="OMP_efflux"/>
</dbReference>
<sequence length="454" mass="51577">MKTLFIIACCLVLLIPFLSRAQISTLDAYIEEGRHNNLVLKQKNISLDKAMLALQTAKSMYQPSVALQATYSTASGGRNILLPLGDLMNPVYTTLNQLTNSQDFPQLQNESINFLPKNYYDARIRTTVPIINTDIGYNKRINEQQVHLQEFEVQTYERELVKNIKSAYFNFLNAHQAVKIYESALKLAEESKRVNERLLANGKGLPAYVLRANSEIEQVRSQVTQAEQQQINARLYFNALLNRKGETFIDTLYNADAALEKATVLLQADPDIQSREELKSLQQVIAINENVIKMNKKFSIPKISGFLDLGSQAEQMRFNDQSRYLMVGLQFDLPIYTGNRNRIKIKQSQLELADASLNRAHVQQQLEVSSRIAKNNLIAAWQNYHSSLKQLEAAASYQRLIEKGYKVGSNTYIETIDARNQLTTAQLSTLINKYNVLLAAAELERETATYPLKK</sequence>
<dbReference type="RefSeq" id="WP_377610950.1">
    <property type="nucleotide sequence ID" value="NZ_JBHUPA010000007.1"/>
</dbReference>
<evidence type="ECO:0000313" key="10">
    <source>
        <dbReference type="Proteomes" id="UP001597560"/>
    </source>
</evidence>
<evidence type="ECO:0000256" key="6">
    <source>
        <dbReference type="ARBA" id="ARBA00023136"/>
    </source>
</evidence>
<keyword evidence="8" id="KW-0732">Signal</keyword>
<dbReference type="PANTHER" id="PTHR30026:SF20">
    <property type="entry name" value="OUTER MEMBRANE PROTEIN TOLC"/>
    <property type="match status" value="1"/>
</dbReference>
<evidence type="ECO:0000256" key="8">
    <source>
        <dbReference type="SAM" id="SignalP"/>
    </source>
</evidence>
<feature type="chain" id="PRO_5046401653" evidence="8">
    <location>
        <begin position="22"/>
        <end position="454"/>
    </location>
</feature>
<evidence type="ECO:0000256" key="7">
    <source>
        <dbReference type="ARBA" id="ARBA00023237"/>
    </source>
</evidence>
<keyword evidence="7" id="KW-0998">Cell outer membrane</keyword>
<accession>A0ABW6B3V5</accession>
<dbReference type="Gene3D" id="1.20.1600.10">
    <property type="entry name" value="Outer membrane efflux proteins (OEP)"/>
    <property type="match status" value="1"/>
</dbReference>
<evidence type="ECO:0000256" key="3">
    <source>
        <dbReference type="ARBA" id="ARBA00022448"/>
    </source>
</evidence>
<evidence type="ECO:0000256" key="4">
    <source>
        <dbReference type="ARBA" id="ARBA00022452"/>
    </source>
</evidence>
<evidence type="ECO:0000256" key="5">
    <source>
        <dbReference type="ARBA" id="ARBA00022692"/>
    </source>
</evidence>
<keyword evidence="10" id="KW-1185">Reference proteome</keyword>
<keyword evidence="3" id="KW-0813">Transport</keyword>
<keyword evidence="5" id="KW-0812">Transmembrane</keyword>
<organism evidence="9 10">
    <name type="scientific">Olivibacter jilunii</name>
    <dbReference type="NCBI Taxonomy" id="985016"/>
    <lineage>
        <taxon>Bacteria</taxon>
        <taxon>Pseudomonadati</taxon>
        <taxon>Bacteroidota</taxon>
        <taxon>Sphingobacteriia</taxon>
        <taxon>Sphingobacteriales</taxon>
        <taxon>Sphingobacteriaceae</taxon>
        <taxon>Olivibacter</taxon>
    </lineage>
</organism>
<evidence type="ECO:0000313" key="9">
    <source>
        <dbReference type="EMBL" id="MFD2962716.1"/>
    </source>
</evidence>
<evidence type="ECO:0000256" key="1">
    <source>
        <dbReference type="ARBA" id="ARBA00004442"/>
    </source>
</evidence>
<name>A0ABW6B3V5_9SPHI</name>
<keyword evidence="4" id="KW-1134">Transmembrane beta strand</keyword>
<comment type="caution">
    <text evidence="9">The sequence shown here is derived from an EMBL/GenBank/DDBJ whole genome shotgun (WGS) entry which is preliminary data.</text>
</comment>
<keyword evidence="6" id="KW-0472">Membrane</keyword>
<dbReference type="EMBL" id="JBHUPA010000007">
    <property type="protein sequence ID" value="MFD2962716.1"/>
    <property type="molecule type" value="Genomic_DNA"/>
</dbReference>
<gene>
    <name evidence="9" type="ORF">ACFS6J_13025</name>
</gene>
<dbReference type="SUPFAM" id="SSF56954">
    <property type="entry name" value="Outer membrane efflux proteins (OEP)"/>
    <property type="match status" value="1"/>
</dbReference>
<proteinExistence type="inferred from homology"/>
<protein>
    <submittedName>
        <fullName evidence="9">TolC family protein</fullName>
    </submittedName>
</protein>